<keyword evidence="9" id="KW-1185">Reference proteome</keyword>
<dbReference type="OrthoDB" id="655540at2759"/>
<feature type="transmembrane region" description="Helical" evidence="6">
    <location>
        <begin position="57"/>
        <end position="78"/>
    </location>
</feature>
<dbReference type="AlphaFoldDB" id="A0A2I0AEE8"/>
<feature type="domain" description="Amino acid transporter transmembrane" evidence="7">
    <location>
        <begin position="1"/>
        <end position="356"/>
    </location>
</feature>
<sequence>MPYAVAKGGWLSLAALVITAVICVYTALLLVHCMQSNSLIKTYPDIGQLAFGNRGRILIALLINAELYFIVVGMLIIEGDNIDTLFPNVEFYIANLKIRGKQAFIFLTTLLVLPTTWARSLSFISYLSAGFTLIPFMILAIIVWVGASDDIGFHENRQVINWNGFPTSLGIFIFSYACHSVIPIVYSSMNDTSKYSMVLITAFGVSTILNVSLGVIGYMMFGVGTKSMVTLNLPSNYFNSKIVIWIVIVFPLVKYALLLMPVINALEEKLTITGRFKSILLRTTLVISTAIIAMAVPFFEYIITLTGSLLSCVAAIIVPCICYLKIFKSARAGMEVLVITCIIVFGVVIAITGTFVSTKSIIQDH</sequence>
<feature type="transmembrane region" description="Helical" evidence="6">
    <location>
        <begin position="242"/>
        <end position="267"/>
    </location>
</feature>
<feature type="transmembrane region" description="Helical" evidence="6">
    <location>
        <begin position="98"/>
        <end position="117"/>
    </location>
</feature>
<evidence type="ECO:0000256" key="5">
    <source>
        <dbReference type="ARBA" id="ARBA00023136"/>
    </source>
</evidence>
<feature type="transmembrane region" description="Helical" evidence="6">
    <location>
        <begin position="167"/>
        <end position="186"/>
    </location>
</feature>
<feature type="transmembrane region" description="Helical" evidence="6">
    <location>
        <begin position="12"/>
        <end position="31"/>
    </location>
</feature>
<dbReference type="Pfam" id="PF01490">
    <property type="entry name" value="Aa_trans"/>
    <property type="match status" value="1"/>
</dbReference>
<organism evidence="8 9">
    <name type="scientific">Apostasia shenzhenica</name>
    <dbReference type="NCBI Taxonomy" id="1088818"/>
    <lineage>
        <taxon>Eukaryota</taxon>
        <taxon>Viridiplantae</taxon>
        <taxon>Streptophyta</taxon>
        <taxon>Embryophyta</taxon>
        <taxon>Tracheophyta</taxon>
        <taxon>Spermatophyta</taxon>
        <taxon>Magnoliopsida</taxon>
        <taxon>Liliopsida</taxon>
        <taxon>Asparagales</taxon>
        <taxon>Orchidaceae</taxon>
        <taxon>Apostasioideae</taxon>
        <taxon>Apostasia</taxon>
    </lineage>
</organism>
<evidence type="ECO:0000256" key="1">
    <source>
        <dbReference type="ARBA" id="ARBA00004141"/>
    </source>
</evidence>
<keyword evidence="5 6" id="KW-0472">Membrane</keyword>
<name>A0A2I0AEE8_9ASPA</name>
<keyword evidence="3" id="KW-0813">Transport</keyword>
<dbReference type="GO" id="GO:0005774">
    <property type="term" value="C:vacuolar membrane"/>
    <property type="evidence" value="ECO:0007669"/>
    <property type="project" value="TreeGrafter"/>
</dbReference>
<dbReference type="PANTHER" id="PTHR22950">
    <property type="entry name" value="AMINO ACID TRANSPORTER"/>
    <property type="match status" value="1"/>
</dbReference>
<evidence type="ECO:0000256" key="4">
    <source>
        <dbReference type="ARBA" id="ARBA00022989"/>
    </source>
</evidence>
<keyword evidence="3" id="KW-0029">Amino-acid transport</keyword>
<dbReference type="STRING" id="1088818.A0A2I0AEE8"/>
<feature type="transmembrane region" description="Helical" evidence="6">
    <location>
        <begin position="198"/>
        <end position="222"/>
    </location>
</feature>
<dbReference type="EMBL" id="KZ451988">
    <property type="protein sequence ID" value="PKA53922.1"/>
    <property type="molecule type" value="Genomic_DNA"/>
</dbReference>
<dbReference type="InterPro" id="IPR013057">
    <property type="entry name" value="AA_transpt_TM"/>
</dbReference>
<evidence type="ECO:0000256" key="6">
    <source>
        <dbReference type="SAM" id="Phobius"/>
    </source>
</evidence>
<feature type="transmembrane region" description="Helical" evidence="6">
    <location>
        <begin position="305"/>
        <end position="324"/>
    </location>
</feature>
<protein>
    <submittedName>
        <fullName evidence="8">Lysine histidine transporter 1</fullName>
    </submittedName>
</protein>
<comment type="subcellular location">
    <subcellularLocation>
        <location evidence="1">Membrane</location>
        <topology evidence="1">Multi-pass membrane protein</topology>
    </subcellularLocation>
</comment>
<dbReference type="GO" id="GO:0015179">
    <property type="term" value="F:L-amino acid transmembrane transporter activity"/>
    <property type="evidence" value="ECO:0007669"/>
    <property type="project" value="TreeGrafter"/>
</dbReference>
<feature type="transmembrane region" description="Helical" evidence="6">
    <location>
        <begin position="279"/>
        <end position="299"/>
    </location>
</feature>
<dbReference type="PANTHER" id="PTHR22950:SF698">
    <property type="entry name" value="AMINO ACID TRANSPORTER TRANSMEMBRANE DOMAIN-CONTAINING PROTEIN"/>
    <property type="match status" value="1"/>
</dbReference>
<proteinExistence type="predicted"/>
<keyword evidence="2 6" id="KW-0812">Transmembrane</keyword>
<feature type="transmembrane region" description="Helical" evidence="6">
    <location>
        <begin position="336"/>
        <end position="356"/>
    </location>
</feature>
<gene>
    <name evidence="8" type="primary">LHT1</name>
    <name evidence="8" type="ORF">AXF42_Ash011402</name>
</gene>
<dbReference type="Proteomes" id="UP000236161">
    <property type="component" value="Unassembled WGS sequence"/>
</dbReference>
<evidence type="ECO:0000256" key="3">
    <source>
        <dbReference type="ARBA" id="ARBA00022970"/>
    </source>
</evidence>
<evidence type="ECO:0000313" key="9">
    <source>
        <dbReference type="Proteomes" id="UP000236161"/>
    </source>
</evidence>
<accession>A0A2I0AEE8</accession>
<evidence type="ECO:0000259" key="7">
    <source>
        <dbReference type="Pfam" id="PF01490"/>
    </source>
</evidence>
<feature type="transmembrane region" description="Helical" evidence="6">
    <location>
        <begin position="124"/>
        <end position="147"/>
    </location>
</feature>
<reference evidence="8 9" key="1">
    <citation type="journal article" date="2017" name="Nature">
        <title>The Apostasia genome and the evolution of orchids.</title>
        <authorList>
            <person name="Zhang G.Q."/>
            <person name="Liu K.W."/>
            <person name="Li Z."/>
            <person name="Lohaus R."/>
            <person name="Hsiao Y.Y."/>
            <person name="Niu S.C."/>
            <person name="Wang J.Y."/>
            <person name="Lin Y.C."/>
            <person name="Xu Q."/>
            <person name="Chen L.J."/>
            <person name="Yoshida K."/>
            <person name="Fujiwara S."/>
            <person name="Wang Z.W."/>
            <person name="Zhang Y.Q."/>
            <person name="Mitsuda N."/>
            <person name="Wang M."/>
            <person name="Liu G.H."/>
            <person name="Pecoraro L."/>
            <person name="Huang H.X."/>
            <person name="Xiao X.J."/>
            <person name="Lin M."/>
            <person name="Wu X.Y."/>
            <person name="Wu W.L."/>
            <person name="Chen Y.Y."/>
            <person name="Chang S.B."/>
            <person name="Sakamoto S."/>
            <person name="Ohme-Takagi M."/>
            <person name="Yagi M."/>
            <person name="Zeng S.J."/>
            <person name="Shen C.Y."/>
            <person name="Yeh C.M."/>
            <person name="Luo Y.B."/>
            <person name="Tsai W.C."/>
            <person name="Van de Peer Y."/>
            <person name="Liu Z.J."/>
        </authorList>
    </citation>
    <scope>NUCLEOTIDE SEQUENCE [LARGE SCALE GENOMIC DNA]</scope>
    <source>
        <strain evidence="9">cv. Shenzhen</strain>
        <tissue evidence="8">Stem</tissue>
    </source>
</reference>
<evidence type="ECO:0000313" key="8">
    <source>
        <dbReference type="EMBL" id="PKA53922.1"/>
    </source>
</evidence>
<evidence type="ECO:0000256" key="2">
    <source>
        <dbReference type="ARBA" id="ARBA00022692"/>
    </source>
</evidence>
<keyword evidence="4 6" id="KW-1133">Transmembrane helix</keyword>